<feature type="region of interest" description="Disordered" evidence="3">
    <location>
        <begin position="1"/>
        <end position="71"/>
    </location>
</feature>
<evidence type="ECO:0000256" key="2">
    <source>
        <dbReference type="ARBA" id="ARBA00023043"/>
    </source>
</evidence>
<name>A0A2S2QFU6_9HEMI</name>
<proteinExistence type="predicted"/>
<dbReference type="AlphaFoldDB" id="A0A2S2QFU6"/>
<dbReference type="OrthoDB" id="10039052at2759"/>
<dbReference type="InterPro" id="IPR006020">
    <property type="entry name" value="PTB/PI_dom"/>
</dbReference>
<dbReference type="SMART" id="SM00454">
    <property type="entry name" value="SAM"/>
    <property type="match status" value="2"/>
</dbReference>
<dbReference type="Pfam" id="PF00536">
    <property type="entry name" value="SAM_1"/>
    <property type="match status" value="1"/>
</dbReference>
<dbReference type="PROSITE" id="PS50105">
    <property type="entry name" value="SAM_DOMAIN"/>
    <property type="match status" value="2"/>
</dbReference>
<dbReference type="InterPro" id="IPR011993">
    <property type="entry name" value="PH-like_dom_sf"/>
</dbReference>
<dbReference type="SUPFAM" id="SSF50729">
    <property type="entry name" value="PH domain-like"/>
    <property type="match status" value="1"/>
</dbReference>
<dbReference type="Pfam" id="PF00640">
    <property type="entry name" value="PID"/>
    <property type="match status" value="1"/>
</dbReference>
<dbReference type="Gene3D" id="2.30.29.30">
    <property type="entry name" value="Pleckstrin-homology domain (PH domain)/Phosphotyrosine-binding domain (PTB)"/>
    <property type="match status" value="1"/>
</dbReference>
<organism evidence="6">
    <name type="scientific">Sipha flava</name>
    <name type="common">yellow sugarcane aphid</name>
    <dbReference type="NCBI Taxonomy" id="143950"/>
    <lineage>
        <taxon>Eukaryota</taxon>
        <taxon>Metazoa</taxon>
        <taxon>Ecdysozoa</taxon>
        <taxon>Arthropoda</taxon>
        <taxon>Hexapoda</taxon>
        <taxon>Insecta</taxon>
        <taxon>Pterygota</taxon>
        <taxon>Neoptera</taxon>
        <taxon>Paraneoptera</taxon>
        <taxon>Hemiptera</taxon>
        <taxon>Sternorrhyncha</taxon>
        <taxon>Aphidomorpha</taxon>
        <taxon>Aphidoidea</taxon>
        <taxon>Aphididae</taxon>
        <taxon>Sipha</taxon>
    </lineage>
</organism>
<feature type="compositionally biased region" description="Polar residues" evidence="3">
    <location>
        <begin position="887"/>
        <end position="905"/>
    </location>
</feature>
<evidence type="ECO:0000256" key="1">
    <source>
        <dbReference type="ARBA" id="ARBA00022737"/>
    </source>
</evidence>
<gene>
    <name evidence="6" type="primary">Anks1a_1</name>
    <name evidence="6" type="ORF">g.79199</name>
</gene>
<dbReference type="SMART" id="SM00462">
    <property type="entry name" value="PTB"/>
    <property type="match status" value="1"/>
</dbReference>
<dbReference type="CDD" id="cd09500">
    <property type="entry name" value="SAM_AIDA1AB-like_repeat2"/>
    <property type="match status" value="1"/>
</dbReference>
<feature type="domain" description="PID" evidence="4">
    <location>
        <begin position="752"/>
        <end position="882"/>
    </location>
</feature>
<dbReference type="InterPro" id="IPR013761">
    <property type="entry name" value="SAM/pointed_sf"/>
</dbReference>
<evidence type="ECO:0000259" key="4">
    <source>
        <dbReference type="PROSITE" id="PS01179"/>
    </source>
</evidence>
<dbReference type="PANTHER" id="PTHR24174:SF1">
    <property type="entry name" value="IP14385P"/>
    <property type="match status" value="1"/>
</dbReference>
<feature type="domain" description="SAM" evidence="5">
    <location>
        <begin position="485"/>
        <end position="550"/>
    </location>
</feature>
<evidence type="ECO:0000313" key="6">
    <source>
        <dbReference type="EMBL" id="MBY76062.1"/>
    </source>
</evidence>
<dbReference type="InterPro" id="IPR001660">
    <property type="entry name" value="SAM"/>
</dbReference>
<dbReference type="PANTHER" id="PTHR24174">
    <property type="entry name" value="ANKYRIN REPEAT AND STERILE ALPHA MOTIF DOMAIN-CONTAINING PROTEIN 1"/>
    <property type="match status" value="1"/>
</dbReference>
<dbReference type="Gene3D" id="1.10.150.50">
    <property type="entry name" value="Transcription Factor, Ets-1"/>
    <property type="match status" value="2"/>
</dbReference>
<feature type="region of interest" description="Disordered" evidence="3">
    <location>
        <begin position="272"/>
        <end position="309"/>
    </location>
</feature>
<dbReference type="GO" id="GO:0005829">
    <property type="term" value="C:cytosol"/>
    <property type="evidence" value="ECO:0007669"/>
    <property type="project" value="TreeGrafter"/>
</dbReference>
<feature type="domain" description="SAM" evidence="5">
    <location>
        <begin position="581"/>
        <end position="646"/>
    </location>
</feature>
<feature type="region of interest" description="Disordered" evidence="3">
    <location>
        <begin position="679"/>
        <end position="718"/>
    </location>
</feature>
<dbReference type="PROSITE" id="PS01179">
    <property type="entry name" value="PID"/>
    <property type="match status" value="1"/>
</dbReference>
<feature type="compositionally biased region" description="Pro residues" evidence="3">
    <location>
        <begin position="298"/>
        <end position="308"/>
    </location>
</feature>
<sequence length="947" mass="105361">MFVHFKDHQFNNNNESDMETERRSENGDSVPVPPLSSPYEHMLSPSPSPTRWEKHKSRRVSESSAFSDGHYHSNRWYKNEPTPLSRSLIESSFLSGPELDTVSISSSTTSSGHRPVSSSFYLPMAPLNPTASNISPVASKRLTPAADSPSRVSANHTSGPYEYLYLATSGSPSSDQNRRVEVLRRGKSADQYIEMKLRPTSGEEPVALTSIYQNVPIRTTNPRRKLKRHDKDPGAILARGDLQFKRVELEPATTNQVIVSDQNGFITTTISSSRESLLDGDETPSADWPLSPTHYHQPPTPDHPPPSPFQAERSIHARIRPLSQIYSNLKRKSKDMETEIEEDLLVITWVPESHVLSNDKSVSTTEEIPVEEFVGDATFAGLLKGSINSNRAERPKTLRKLRTVYDPPITTQSPGSAEDQSKSSNTMLSPFDEQEEWAKISDLITNLGGGNAKESMCNELEKEFQARLGLSRSDSKENSRKNGSDGHDTVQSWLFGLGFQEFVSSFIEFGYDNLDFVNGVLIESDLKEMGIENENDRTKILESSNDLPFLVKEFWSKRYTKDASKAKSKSIADLDQVDDEEDAKQMEEWLKSIGLSCYIDTFRKHLYTDLERIARIWEVELTAVLEITKPGHRRRILSSVDNSKSQLLQAVSVGDGLNDIGNDLKELKNNIQSLKDKVNSKHSVHVASGTATLRHNPKKSRHAPLPPPLQNSSNRSNSDLVIRGPSELLFGVPSTLITQWRHQPAALVAGNIKYIASYLGSTEVKEPRGTESTKQSIQKLKLAVASGAQRTLPEVALVISYRGVRFMDPVSDSLVCEHEIRNIDCACQDADDLNHFAYITKDHLTSSHYSHVFSVSSMDQATEIILTLGQAFEVAYQMALKSQTSACNRNGNNGHTRSHSATNHVLPNVVAGTRDGRSGSHQHARSHSVNEIIVNGILQKGESNEKS</sequence>
<accession>A0A2S2QFU6</accession>
<feature type="region of interest" description="Disordered" evidence="3">
    <location>
        <begin position="391"/>
        <end position="427"/>
    </location>
</feature>
<dbReference type="CDD" id="cd01274">
    <property type="entry name" value="PTB_Anks"/>
    <property type="match status" value="1"/>
</dbReference>
<keyword evidence="1" id="KW-0677">Repeat</keyword>
<keyword evidence="2" id="KW-0040">ANK repeat</keyword>
<evidence type="ECO:0000259" key="5">
    <source>
        <dbReference type="PROSITE" id="PS50105"/>
    </source>
</evidence>
<dbReference type="InterPro" id="IPR033635">
    <property type="entry name" value="ANKS1/Caskin"/>
</dbReference>
<dbReference type="InterPro" id="IPR041882">
    <property type="entry name" value="SAM_ANKS1_repeat2"/>
</dbReference>
<reference evidence="6" key="1">
    <citation type="submission" date="2018-04" db="EMBL/GenBank/DDBJ databases">
        <title>Transcriptome assembly of Sipha flava.</title>
        <authorList>
            <person name="Scully E.D."/>
            <person name="Geib S.M."/>
            <person name="Palmer N.A."/>
            <person name="Koch K."/>
            <person name="Bradshaw J."/>
            <person name="Heng-Moss T."/>
            <person name="Sarath G."/>
        </authorList>
    </citation>
    <scope>NUCLEOTIDE SEQUENCE</scope>
</reference>
<protein>
    <submittedName>
        <fullName evidence="6">Ankyrin repeat and SAM domain-containing protein 1A</fullName>
    </submittedName>
</protein>
<dbReference type="SUPFAM" id="SSF47769">
    <property type="entry name" value="SAM/Pointed domain"/>
    <property type="match status" value="2"/>
</dbReference>
<dbReference type="Pfam" id="PF07647">
    <property type="entry name" value="SAM_2"/>
    <property type="match status" value="1"/>
</dbReference>
<evidence type="ECO:0000256" key="3">
    <source>
        <dbReference type="SAM" id="MobiDB-lite"/>
    </source>
</evidence>
<feature type="region of interest" description="Disordered" evidence="3">
    <location>
        <begin position="887"/>
        <end position="947"/>
    </location>
</feature>
<dbReference type="EMBL" id="GGMS01006859">
    <property type="protein sequence ID" value="MBY76062.1"/>
    <property type="molecule type" value="Transcribed_RNA"/>
</dbReference>